<comment type="caution">
    <text evidence="3">The sequence shown here is derived from an EMBL/GenBank/DDBJ whole genome shotgun (WGS) entry which is preliminary data.</text>
</comment>
<evidence type="ECO:0000256" key="1">
    <source>
        <dbReference type="SAM" id="MobiDB-lite"/>
    </source>
</evidence>
<feature type="compositionally biased region" description="Polar residues" evidence="1">
    <location>
        <begin position="1551"/>
        <end position="1570"/>
    </location>
</feature>
<feature type="region of interest" description="Disordered" evidence="1">
    <location>
        <begin position="460"/>
        <end position="482"/>
    </location>
</feature>
<feature type="region of interest" description="Disordered" evidence="1">
    <location>
        <begin position="273"/>
        <end position="375"/>
    </location>
</feature>
<dbReference type="EMBL" id="NEVH01003737">
    <property type="protein sequence ID" value="PNF40385.1"/>
    <property type="molecule type" value="Genomic_DNA"/>
</dbReference>
<feature type="compositionally biased region" description="Polar residues" evidence="1">
    <location>
        <begin position="460"/>
        <end position="480"/>
    </location>
</feature>
<protein>
    <recommendedName>
        <fullName evidence="2">TBC1 domain-containing protein</fullName>
    </recommendedName>
</protein>
<feature type="compositionally biased region" description="Low complexity" evidence="1">
    <location>
        <begin position="1269"/>
        <end position="1284"/>
    </location>
</feature>
<sequence>MLQTIVTIAPFPFPELPELRDKYLYNITPWTQTVSTAARRGLRLFYSDDDDDGTDEDDEKIAVAAAYGISAVFRSPRRKDSLTRAPSPSSSLSTINYSPATADKDRLALDISALKQQYAKLRERQRQAHIILTAACARQPLGPPVPTPAAMNHLLLGKSALLSVRGKRGGPPPGAVPPPANIALKSAPKPHRGRQQLHITPQGQLITASNVEVVSPQTQQQQTANLCGETLHWKDTTQKKQRRGSQQDATIVQSALSVVDEKLQGIRHETTLSREIPVINEPELRTDDTEKQHDTESDDSGSSTSTELCDEPDRLSDFDSEEPTSISDTSSQVLSTGEANVTKLAFPSTADKSGPPTPESLLENNISPLKPPKNTVIPSNSRELIVLDAKPPLISQSEKLTDNSIKVVDTEPSSMQQPLFLLEECEIKPPKQTDEVLVPENILELSVTSPAFVADDTESTVMKETSELTSQTEASPSTDTLPDFKLLSLQTPDIYFTVVDNINKLSISVDSSRATSSRESTSDTELHNPKQSSLEKPGPEIKIDVSDILKQSSSTEEPSPVSSDLFTSFQTSELKMATENSNSDEIILKEKEDTHYCFEVTKSDEHISEDFGMVESDIHFTEQPVTHPSTSEVMHPEDKNEVATSNICAELKSVKVTDYCKQKSALILGITQESHQDICKSLHSPITETLQCLRKTKGISPTSFQCSDFSPTAPNRMLQDDICSTTDRDNTTREICAETNRELKSEIGICTESSALETDSSCVAFSNVEICDSVEDAEQVNTLQDFRNTEDRSACVDDSESVSELLELNQRFQDREQACEVGNIADKGETDIDCAEMSELLEIDQNINLGRRNSERALKIIQENSEILQRILQCQGRRPSKLSDDESNGGTTKSSEADSNLPSIATSSSPENVDMICQQLQAVSDVPKIDSRNSCILAFVSPKDNTSVDLPNEVSSSSPIPSHSLPESEVFLDHLQSDKEMSLKLQSPQCEKEEHVMVTTTEYCDNHCFSAPDMPEEFLKTQNFLKPQQHEKRESLLRSARNFVLSLETTIKKDPRCSLASEVLKPKPETDDVTQVFHPSDEQFQSHSEDRATPNISVHSLHPLSDNVHHKDSRVSRTTELELDRENYSSKIQSGWKRFSGMDSSLGESISSKFPKRYSLEATNCNSYSSYGSKDGKENLKYLESSVKAVTDTKSLTSVKWTDDDDDSDGDFTKDKRSITLERTFNDFQSHTDTCFSKLSNDLPPTSSWCSEKSKLKDDSSPIKSVTDSHNLFSHPSTSSSTYSADLRISKPYTSISRYEYSPTKSRSSEKESSTHYFEHDSSKHRDALSPWYAEDSKTCPSDKFSFISSADRTEVSPIGDYLQKSSCSSNKRLTEDFQNSCHSSAPSAFEFSSGTWNVVHRTTRRDHSRPHSTIITDATPTEILNRSYSSSSIDGYLTRTRPDLPSPSASPDRGQPLSSFKSVHDESSSPAPTETKSSMFNPIRPCEMDIPMQVLATDQYRHSSKSSRRNDSQHKFSIKDLSPPGYSSFPQSRWEKDNPSSSSPPPPIKSENSNETSDSQIFSTESSLVNAPLSATKLGKSPTVSPTRSKDIHVSLPPIKASNIGSPTKSKSKFDPFPPRSTMRQPKELGIKLGLYSTDCVNKNGKIASKKT</sequence>
<feature type="region of interest" description="Disordered" evidence="1">
    <location>
        <begin position="1300"/>
        <end position="1322"/>
    </location>
</feature>
<feature type="compositionally biased region" description="Basic and acidic residues" evidence="1">
    <location>
        <begin position="1307"/>
        <end position="1322"/>
    </location>
</feature>
<feature type="region of interest" description="Disordered" evidence="1">
    <location>
        <begin position="78"/>
        <end position="97"/>
    </location>
</feature>
<reference evidence="3 4" key="1">
    <citation type="submission" date="2017-12" db="EMBL/GenBank/DDBJ databases">
        <title>Hemimetabolous genomes reveal molecular basis of termite eusociality.</title>
        <authorList>
            <person name="Harrison M.C."/>
            <person name="Jongepier E."/>
            <person name="Robertson H.M."/>
            <person name="Arning N."/>
            <person name="Bitard-Feildel T."/>
            <person name="Chao H."/>
            <person name="Childers C.P."/>
            <person name="Dinh H."/>
            <person name="Doddapaneni H."/>
            <person name="Dugan S."/>
            <person name="Gowin J."/>
            <person name="Greiner C."/>
            <person name="Han Y."/>
            <person name="Hu H."/>
            <person name="Hughes D.S.T."/>
            <person name="Huylmans A.-K."/>
            <person name="Kemena C."/>
            <person name="Kremer L.P.M."/>
            <person name="Lee S.L."/>
            <person name="Lopez-Ezquerra A."/>
            <person name="Mallet L."/>
            <person name="Monroy-Kuhn J.M."/>
            <person name="Moser A."/>
            <person name="Murali S.C."/>
            <person name="Muzny D.M."/>
            <person name="Otani S."/>
            <person name="Piulachs M.-D."/>
            <person name="Poelchau M."/>
            <person name="Qu J."/>
            <person name="Schaub F."/>
            <person name="Wada-Katsumata A."/>
            <person name="Worley K.C."/>
            <person name="Xie Q."/>
            <person name="Ylla G."/>
            <person name="Poulsen M."/>
            <person name="Gibbs R.A."/>
            <person name="Schal C."/>
            <person name="Richards S."/>
            <person name="Belles X."/>
            <person name="Korb J."/>
            <person name="Bornberg-Bauer E."/>
        </authorList>
    </citation>
    <scope>NUCLEOTIDE SEQUENCE [LARGE SCALE GENOMIC DNA]</scope>
    <source>
        <tissue evidence="3">Whole body</tissue>
    </source>
</reference>
<gene>
    <name evidence="3" type="ORF">B7P43_G01591</name>
</gene>
<feature type="region of interest" description="Disordered" evidence="1">
    <location>
        <begin position="509"/>
        <end position="541"/>
    </location>
</feature>
<name>A0A2J7RHS6_9NEOP</name>
<feature type="region of interest" description="Disordered" evidence="1">
    <location>
        <begin position="877"/>
        <end position="910"/>
    </location>
</feature>
<feature type="compositionally biased region" description="Basic and acidic residues" evidence="1">
    <location>
        <begin position="1252"/>
        <end position="1261"/>
    </location>
</feature>
<organism evidence="3 4">
    <name type="scientific">Cryptotermes secundus</name>
    <dbReference type="NCBI Taxonomy" id="105785"/>
    <lineage>
        <taxon>Eukaryota</taxon>
        <taxon>Metazoa</taxon>
        <taxon>Ecdysozoa</taxon>
        <taxon>Arthropoda</taxon>
        <taxon>Hexapoda</taxon>
        <taxon>Insecta</taxon>
        <taxon>Pterygota</taxon>
        <taxon>Neoptera</taxon>
        <taxon>Polyneoptera</taxon>
        <taxon>Dictyoptera</taxon>
        <taxon>Blattodea</taxon>
        <taxon>Blattoidea</taxon>
        <taxon>Termitoidae</taxon>
        <taxon>Kalotermitidae</taxon>
        <taxon>Cryptotermitinae</taxon>
        <taxon>Cryptotermes</taxon>
    </lineage>
</organism>
<feature type="compositionally biased region" description="Basic and acidic residues" evidence="1">
    <location>
        <begin position="1509"/>
        <end position="1519"/>
    </location>
</feature>
<dbReference type="OrthoDB" id="289721at2759"/>
<feature type="compositionally biased region" description="Low complexity" evidence="1">
    <location>
        <begin position="509"/>
        <end position="519"/>
    </location>
</feature>
<feature type="compositionally biased region" description="Basic and acidic residues" evidence="1">
    <location>
        <begin position="282"/>
        <end position="295"/>
    </location>
</feature>
<proteinExistence type="predicted"/>
<evidence type="ECO:0000313" key="3">
    <source>
        <dbReference type="EMBL" id="PNF40385.1"/>
    </source>
</evidence>
<keyword evidence="4" id="KW-1185">Reference proteome</keyword>
<feature type="region of interest" description="Disordered" evidence="1">
    <location>
        <begin position="1435"/>
        <end position="1485"/>
    </location>
</feature>
<feature type="compositionally biased region" description="Polar residues" evidence="1">
    <location>
        <begin position="1469"/>
        <end position="1481"/>
    </location>
</feature>
<feature type="region of interest" description="Disordered" evidence="1">
    <location>
        <begin position="1243"/>
        <end position="1284"/>
    </location>
</feature>
<feature type="domain" description="TBC1" evidence="2">
    <location>
        <begin position="111"/>
        <end position="191"/>
    </location>
</feature>
<feature type="compositionally biased region" description="Polar residues" evidence="1">
    <location>
        <begin position="84"/>
        <end position="97"/>
    </location>
</feature>
<feature type="compositionally biased region" description="Polar residues" evidence="1">
    <location>
        <begin position="888"/>
        <end position="910"/>
    </location>
</feature>
<feature type="region of interest" description="Disordered" evidence="1">
    <location>
        <begin position="1500"/>
        <end position="1627"/>
    </location>
</feature>
<dbReference type="InterPro" id="IPR032738">
    <property type="entry name" value="Tbc1d30_C"/>
</dbReference>
<dbReference type="InParanoid" id="A0A2J7RHS6"/>
<dbReference type="Pfam" id="PF15733">
    <property type="entry name" value="DUF4682"/>
    <property type="match status" value="1"/>
</dbReference>
<feature type="compositionally biased region" description="Polar residues" evidence="1">
    <location>
        <begin position="323"/>
        <end position="339"/>
    </location>
</feature>
<evidence type="ECO:0000259" key="2">
    <source>
        <dbReference type="Pfam" id="PF15733"/>
    </source>
</evidence>
<accession>A0A2J7RHS6</accession>
<dbReference type="Proteomes" id="UP000235965">
    <property type="component" value="Unassembled WGS sequence"/>
</dbReference>
<dbReference type="STRING" id="105785.A0A2J7RHS6"/>
<evidence type="ECO:0000313" key="4">
    <source>
        <dbReference type="Proteomes" id="UP000235965"/>
    </source>
</evidence>